<feature type="signal peptide" evidence="3">
    <location>
        <begin position="1"/>
        <end position="33"/>
    </location>
</feature>
<gene>
    <name evidence="5" type="ORF">Pma05_69750</name>
</gene>
<comment type="caution">
    <text evidence="5">The sequence shown here is derived from an EMBL/GenBank/DDBJ whole genome shotgun (WGS) entry which is preliminary data.</text>
</comment>
<dbReference type="PROSITE" id="PS51173">
    <property type="entry name" value="CBM2"/>
    <property type="match status" value="1"/>
</dbReference>
<dbReference type="Proteomes" id="UP000621500">
    <property type="component" value="Unassembled WGS sequence"/>
</dbReference>
<accession>A0ABQ4F0G5</accession>
<dbReference type="InterPro" id="IPR014756">
    <property type="entry name" value="Ig_E-set"/>
</dbReference>
<dbReference type="SUPFAM" id="SSF49384">
    <property type="entry name" value="Carbohydrate-binding domain"/>
    <property type="match status" value="1"/>
</dbReference>
<dbReference type="SMART" id="SM00637">
    <property type="entry name" value="CBD_II"/>
    <property type="match status" value="1"/>
</dbReference>
<evidence type="ECO:0000313" key="5">
    <source>
        <dbReference type="EMBL" id="GIH00403.1"/>
    </source>
</evidence>
<dbReference type="InterPro" id="IPR051024">
    <property type="entry name" value="GlcNAc_Chitin_IntDeg"/>
</dbReference>
<keyword evidence="6" id="KW-1185">Reference proteome</keyword>
<evidence type="ECO:0000313" key="6">
    <source>
        <dbReference type="Proteomes" id="UP000621500"/>
    </source>
</evidence>
<feature type="compositionally biased region" description="Pro residues" evidence="2">
    <location>
        <begin position="234"/>
        <end position="252"/>
    </location>
</feature>
<evidence type="ECO:0000259" key="4">
    <source>
        <dbReference type="PROSITE" id="PS51173"/>
    </source>
</evidence>
<dbReference type="Pfam" id="PF03067">
    <property type="entry name" value="LPMO_10"/>
    <property type="match status" value="1"/>
</dbReference>
<sequence>MSSTAKPRRRLTVAALALLTLSAILINPQPASAHGSAIDPPSRHYGCATRWVDWLNPVMQTQEPMCWQAYQANPAAMWTWNGLIQDNVNNNHQARVPDGKLCGGGDATYAALDNPGPWRAQAVNNTFTWTMHDQARHGAAYIQIYVTRQGFDPLTQRLRWSDLELVKDTGPFPDTGWPTRPNDPLLNGVDYSFQVSAPGRTGRHIMYAVWRAGHADQNYYMCSDVRFPGGTPDPTTPPPTTPPPASPPPTTPPAGNAGCSATYAVTGQWSGGFQADVRVTAGSTAISGWTVTMQFPDGQTVGQSWNASVTSNGSTATARNVDYNGSLGAGASTSFGLIGSWANTNRAPTLSCAATG</sequence>
<protein>
    <recommendedName>
        <fullName evidence="4">CBM2 domain-containing protein</fullName>
    </recommendedName>
</protein>
<organism evidence="5 6">
    <name type="scientific">Plantactinospora mayteni</name>
    <dbReference type="NCBI Taxonomy" id="566021"/>
    <lineage>
        <taxon>Bacteria</taxon>
        <taxon>Bacillati</taxon>
        <taxon>Actinomycetota</taxon>
        <taxon>Actinomycetes</taxon>
        <taxon>Micromonosporales</taxon>
        <taxon>Micromonosporaceae</taxon>
        <taxon>Plantactinospora</taxon>
    </lineage>
</organism>
<dbReference type="InterPro" id="IPR001919">
    <property type="entry name" value="CBD2"/>
</dbReference>
<dbReference type="CDD" id="cd21177">
    <property type="entry name" value="LPMO_AA10"/>
    <property type="match status" value="1"/>
</dbReference>
<dbReference type="Gene3D" id="2.60.40.290">
    <property type="match status" value="1"/>
</dbReference>
<dbReference type="SUPFAM" id="SSF81296">
    <property type="entry name" value="E set domains"/>
    <property type="match status" value="1"/>
</dbReference>
<dbReference type="PANTHER" id="PTHR34823:SF1">
    <property type="entry name" value="CHITIN-BINDING TYPE-4 DOMAIN-CONTAINING PROTEIN"/>
    <property type="match status" value="1"/>
</dbReference>
<keyword evidence="1 3" id="KW-0732">Signal</keyword>
<dbReference type="Gene3D" id="2.70.50.50">
    <property type="entry name" value="chitin-binding protein cbp21"/>
    <property type="match status" value="1"/>
</dbReference>
<feature type="domain" description="CBM2" evidence="4">
    <location>
        <begin position="252"/>
        <end position="355"/>
    </location>
</feature>
<dbReference type="EMBL" id="BONX01000053">
    <property type="protein sequence ID" value="GIH00403.1"/>
    <property type="molecule type" value="Genomic_DNA"/>
</dbReference>
<proteinExistence type="predicted"/>
<feature type="region of interest" description="Disordered" evidence="2">
    <location>
        <begin position="229"/>
        <end position="257"/>
    </location>
</feature>
<evidence type="ECO:0000256" key="2">
    <source>
        <dbReference type="SAM" id="MobiDB-lite"/>
    </source>
</evidence>
<dbReference type="InterPro" id="IPR012291">
    <property type="entry name" value="CBM2_carb-bd_dom_sf"/>
</dbReference>
<dbReference type="RefSeq" id="WP_203861718.1">
    <property type="nucleotide sequence ID" value="NZ_BAAAZQ010000023.1"/>
</dbReference>
<name>A0ABQ4F0G5_9ACTN</name>
<feature type="chain" id="PRO_5045630145" description="CBM2 domain-containing protein" evidence="3">
    <location>
        <begin position="34"/>
        <end position="356"/>
    </location>
</feature>
<dbReference type="PANTHER" id="PTHR34823">
    <property type="entry name" value="GLCNAC-BINDING PROTEIN A"/>
    <property type="match status" value="1"/>
</dbReference>
<evidence type="ECO:0000256" key="1">
    <source>
        <dbReference type="ARBA" id="ARBA00022729"/>
    </source>
</evidence>
<dbReference type="InterPro" id="IPR008965">
    <property type="entry name" value="CBM2/CBM3_carb-bd_dom_sf"/>
</dbReference>
<evidence type="ECO:0000256" key="3">
    <source>
        <dbReference type="SAM" id="SignalP"/>
    </source>
</evidence>
<dbReference type="InterPro" id="IPR004302">
    <property type="entry name" value="Cellulose/chitin-bd_N"/>
</dbReference>
<reference evidence="5 6" key="1">
    <citation type="submission" date="2021-01" db="EMBL/GenBank/DDBJ databases">
        <title>Whole genome shotgun sequence of Plantactinospora mayteni NBRC 109088.</title>
        <authorList>
            <person name="Komaki H."/>
            <person name="Tamura T."/>
        </authorList>
    </citation>
    <scope>NUCLEOTIDE SEQUENCE [LARGE SCALE GENOMIC DNA]</scope>
    <source>
        <strain evidence="5 6">NBRC 109088</strain>
    </source>
</reference>
<dbReference type="Pfam" id="PF00553">
    <property type="entry name" value="CBM_2"/>
    <property type="match status" value="1"/>
</dbReference>